<feature type="region of interest" description="Disordered" evidence="1">
    <location>
        <begin position="234"/>
        <end position="253"/>
    </location>
</feature>
<reference evidence="2" key="1">
    <citation type="submission" date="2021-05" db="EMBL/GenBank/DDBJ databases">
        <authorList>
            <person name="Tigano A."/>
        </authorList>
    </citation>
    <scope>NUCLEOTIDE SEQUENCE</scope>
</reference>
<dbReference type="PANTHER" id="PTHR28682:SF2">
    <property type="entry name" value="PROTEIN INSYN2B"/>
    <property type="match status" value="1"/>
</dbReference>
<dbReference type="OrthoDB" id="8924994at2759"/>
<dbReference type="EMBL" id="CAJRST010004446">
    <property type="protein sequence ID" value="CAG5877833.1"/>
    <property type="molecule type" value="Genomic_DNA"/>
</dbReference>
<name>A0A8S4AQH3_9TELE</name>
<feature type="region of interest" description="Disordered" evidence="1">
    <location>
        <begin position="683"/>
        <end position="765"/>
    </location>
</feature>
<feature type="compositionally biased region" description="Polar residues" evidence="1">
    <location>
        <begin position="975"/>
        <end position="993"/>
    </location>
</feature>
<accession>A0A8S4AQH3</accession>
<feature type="region of interest" description="Disordered" evidence="1">
    <location>
        <begin position="975"/>
        <end position="996"/>
    </location>
</feature>
<gene>
    <name evidence="2" type="ORF">MMEN_LOCUS5486</name>
</gene>
<feature type="region of interest" description="Disordered" evidence="1">
    <location>
        <begin position="51"/>
        <end position="73"/>
    </location>
</feature>
<feature type="compositionally biased region" description="Low complexity" evidence="1">
    <location>
        <begin position="234"/>
        <end position="245"/>
    </location>
</feature>
<dbReference type="PANTHER" id="PTHR28682">
    <property type="entry name" value="INHIBITORY SYNAPTIC FACTOR 2A-RELATED"/>
    <property type="match status" value="1"/>
</dbReference>
<feature type="region of interest" description="Disordered" evidence="1">
    <location>
        <begin position="619"/>
        <end position="647"/>
    </location>
</feature>
<sequence length="1149" mass="124849">MGRRATDLTTPVPVLGVPALVGVRAWKTTGGDRGGGTLLKTWGLQCSVGVQTSPRISKPPTELPDTLSENITQTSDGYNTKEATEIPPLTRSDNEKKTILKQKTGEAKIKKEVTFKGCGGDASKDVACCRKRSGGTYCYARAIRSNSLITSGRPKLKSGPRYTNGSVVDSEAIGGISVVNDEQEPVKGAVSHGRDPQNHYADQTEKMPPLIGARPFAVSGKICSNCGGRQPVTSRAAIRSRNSSSPYSYLTEKPLNQPFTPLLTNNHSQAPHIEKNSLNSTLNPDKSPQTIVEPQTQHVNELKDVKTPYPACPVHARGHLANLSDEQAVRDGASIQPATVLHSKTITVTKATIESRQDVKSLAKFPQYSDKNFPASLNWTPEIAKKSDMSRSNCNPLLCETAHYNSAQDPGPKNVSVSVHASPDNAISPPSYMYTVAKGTGNTSTTGTDKSNTTFPLEVGSTNSNDAKADAQEKNLNSIQKVQRSEAKGKFNFPRMDAKLPASSLPANIFDHTEKSEPNVSLTPESSSCYAFKPQKEPQSGPIGPSADRVLNSVVNSPMVSSPHSLVSTFNHKAHLTEFMSVSTQFSSVASKIDLIQTSTSNSESALRVSASSVHTSATFKSLDSKEKLPKSEALSSTSKQGNGTSYKNITCRTITFDLRKPTTPSYSPLSSQREKQNNLLASSATLPQSKKLSGDEASDTSKHRLSQTTDIKTHEGNEPNVWGVIPNQENNSKTTPPVSEKRNVSENHDRGGDANSHHPKQTINRNEDLYSDLNEVRGNLISQLVAHESKHQANGDLSQVTCPQNCIYLIKSSSSCLQGCLSTEQQKLAHYQRRTGTERHSAGQSTPKPSQHADPSMQQFESVSDASANLKSTSNGQAHPIYAPSSLTSQTNWKTFNSRKDELVKPAVQSPACQNSVFFTTLLTQAHSSGERRVTAPASLRSEGELRASMGTRHNSTMPSSTLRLASGPCLQSSSKFNPAPSQSSPEENSLVLSRPADTDVSLQPSTECCKSTLQQRLEAVEASLEANKDRITTLLNIIHDLETSHTPTGRRQCCKTGQDLKSCSTCQKTACIVYSVEYDFRQQEKGFLDVLNRSPDHDNTLSAHLDRPLNFNLLRNAIIKNLRKTKLKSKKFGKTLLKWLPRKIQKA</sequence>
<keyword evidence="3" id="KW-1185">Reference proteome</keyword>
<feature type="compositionally biased region" description="Polar residues" evidence="1">
    <location>
        <begin position="634"/>
        <end position="647"/>
    </location>
</feature>
<feature type="compositionally biased region" description="Polar residues" evidence="1">
    <location>
        <begin position="857"/>
        <end position="878"/>
    </location>
</feature>
<dbReference type="Proteomes" id="UP000677803">
    <property type="component" value="Unassembled WGS sequence"/>
</dbReference>
<protein>
    <submittedName>
        <fullName evidence="2">(Atlantic silverside) hypothetical protein</fullName>
    </submittedName>
</protein>
<organism evidence="2 3">
    <name type="scientific">Menidia menidia</name>
    <name type="common">Atlantic silverside</name>
    <dbReference type="NCBI Taxonomy" id="238744"/>
    <lineage>
        <taxon>Eukaryota</taxon>
        <taxon>Metazoa</taxon>
        <taxon>Chordata</taxon>
        <taxon>Craniata</taxon>
        <taxon>Vertebrata</taxon>
        <taxon>Euteleostomi</taxon>
        <taxon>Actinopterygii</taxon>
        <taxon>Neopterygii</taxon>
        <taxon>Teleostei</taxon>
        <taxon>Neoteleostei</taxon>
        <taxon>Acanthomorphata</taxon>
        <taxon>Ovalentaria</taxon>
        <taxon>Atherinomorphae</taxon>
        <taxon>Atheriniformes</taxon>
        <taxon>Atherinopsidae</taxon>
        <taxon>Menidiinae</taxon>
        <taxon>Menidia</taxon>
    </lineage>
</organism>
<feature type="compositionally biased region" description="Polar residues" evidence="1">
    <location>
        <begin position="683"/>
        <end position="692"/>
    </location>
</feature>
<dbReference type="InterPro" id="IPR029337">
    <property type="entry name" value="INSYN2"/>
</dbReference>
<feature type="compositionally biased region" description="Basic and acidic residues" evidence="1">
    <location>
        <begin position="740"/>
        <end position="757"/>
    </location>
</feature>
<comment type="caution">
    <text evidence="2">The sequence shown here is derived from an EMBL/GenBank/DDBJ whole genome shotgun (WGS) entry which is preliminary data.</text>
</comment>
<dbReference type="Pfam" id="PF15265">
    <property type="entry name" value="FAM196"/>
    <property type="match status" value="1"/>
</dbReference>
<evidence type="ECO:0000313" key="3">
    <source>
        <dbReference type="Proteomes" id="UP000677803"/>
    </source>
</evidence>
<feature type="compositionally biased region" description="Polar residues" evidence="1">
    <location>
        <begin position="728"/>
        <end position="738"/>
    </location>
</feature>
<evidence type="ECO:0000256" key="1">
    <source>
        <dbReference type="SAM" id="MobiDB-lite"/>
    </source>
</evidence>
<evidence type="ECO:0000313" key="2">
    <source>
        <dbReference type="EMBL" id="CAG5877833.1"/>
    </source>
</evidence>
<proteinExistence type="predicted"/>
<feature type="region of interest" description="Disordered" evidence="1">
    <location>
        <begin position="832"/>
        <end position="887"/>
    </location>
</feature>
<dbReference type="AlphaFoldDB" id="A0A8S4AQH3"/>